<proteinExistence type="predicted"/>
<keyword evidence="3" id="KW-1185">Reference proteome</keyword>
<dbReference type="Proteomes" id="UP000619743">
    <property type="component" value="Unassembled WGS sequence"/>
</dbReference>
<accession>A0A8J2XP03</accession>
<evidence type="ECO:0000256" key="1">
    <source>
        <dbReference type="SAM" id="MobiDB-lite"/>
    </source>
</evidence>
<dbReference type="OrthoDB" id="3403133at2"/>
<gene>
    <name evidence="2" type="ORF">GCM10011369_18930</name>
</gene>
<sequence>MAHNYGRRLNKQSKGKSTRYGYSYKSGRHLWLDDSKLESHFLLDFEFRDEVHRIVSQPIRLQYPDLDTGELLGYTPDFALIGIGVDDYIEIKLSRFAKGEAFEHLMACVRTHLWNTQKRTLGVITENDIAKGDRLENYKLLIGYKRIQPLHSISLLTLKKSIGNQTTMAGLVDYLAQRQLPPTYAYALVAHKLVDCNFDELITDQTEVFFR</sequence>
<name>A0A8J2XP03_9GAMM</name>
<feature type="region of interest" description="Disordered" evidence="1">
    <location>
        <begin position="1"/>
        <end position="20"/>
    </location>
</feature>
<protein>
    <recommendedName>
        <fullName evidence="4">TnsA endonuclease N-terminal domain-containing protein</fullName>
    </recommendedName>
</protein>
<organism evidence="2 3">
    <name type="scientific">Neiella marina</name>
    <dbReference type="NCBI Taxonomy" id="508461"/>
    <lineage>
        <taxon>Bacteria</taxon>
        <taxon>Pseudomonadati</taxon>
        <taxon>Pseudomonadota</taxon>
        <taxon>Gammaproteobacteria</taxon>
        <taxon>Alteromonadales</taxon>
        <taxon>Echinimonadaceae</taxon>
        <taxon>Neiella</taxon>
    </lineage>
</organism>
<evidence type="ECO:0000313" key="2">
    <source>
        <dbReference type="EMBL" id="GGA77282.1"/>
    </source>
</evidence>
<evidence type="ECO:0000313" key="3">
    <source>
        <dbReference type="Proteomes" id="UP000619743"/>
    </source>
</evidence>
<feature type="compositionally biased region" description="Basic residues" evidence="1">
    <location>
        <begin position="1"/>
        <end position="17"/>
    </location>
</feature>
<comment type="caution">
    <text evidence="2">The sequence shown here is derived from an EMBL/GenBank/DDBJ whole genome shotgun (WGS) entry which is preliminary data.</text>
</comment>
<dbReference type="RefSeq" id="WP_087505619.1">
    <property type="nucleotide sequence ID" value="NZ_BMDX01000008.1"/>
</dbReference>
<evidence type="ECO:0008006" key="4">
    <source>
        <dbReference type="Google" id="ProtNLM"/>
    </source>
</evidence>
<dbReference type="EMBL" id="BMDX01000008">
    <property type="protein sequence ID" value="GGA77282.1"/>
    <property type="molecule type" value="Genomic_DNA"/>
</dbReference>
<reference evidence="3" key="1">
    <citation type="journal article" date="2019" name="Int. J. Syst. Evol. Microbiol.">
        <title>The Global Catalogue of Microorganisms (GCM) 10K type strain sequencing project: providing services to taxonomists for standard genome sequencing and annotation.</title>
        <authorList>
            <consortium name="The Broad Institute Genomics Platform"/>
            <consortium name="The Broad Institute Genome Sequencing Center for Infectious Disease"/>
            <person name="Wu L."/>
            <person name="Ma J."/>
        </authorList>
    </citation>
    <scope>NUCLEOTIDE SEQUENCE [LARGE SCALE GENOMIC DNA]</scope>
    <source>
        <strain evidence="3">CGMCC 1.10130</strain>
    </source>
</reference>
<dbReference type="AlphaFoldDB" id="A0A8J2XP03"/>